<evidence type="ECO:0000313" key="1">
    <source>
        <dbReference type="EMBL" id="KAK9822423.1"/>
    </source>
</evidence>
<accession>A0AAW1QLZ1</accession>
<name>A0AAW1QLZ1_9CHLO</name>
<reference evidence="1 2" key="1">
    <citation type="journal article" date="2024" name="Nat. Commun.">
        <title>Phylogenomics reveals the evolutionary origins of lichenization in chlorophyte algae.</title>
        <authorList>
            <person name="Puginier C."/>
            <person name="Libourel C."/>
            <person name="Otte J."/>
            <person name="Skaloud P."/>
            <person name="Haon M."/>
            <person name="Grisel S."/>
            <person name="Petersen M."/>
            <person name="Berrin J.G."/>
            <person name="Delaux P.M."/>
            <person name="Dal Grande F."/>
            <person name="Keller J."/>
        </authorList>
    </citation>
    <scope>NUCLEOTIDE SEQUENCE [LARGE SCALE GENOMIC DNA]</scope>
    <source>
        <strain evidence="1 2">SAG 2145</strain>
    </source>
</reference>
<keyword evidence="2" id="KW-1185">Reference proteome</keyword>
<organism evidence="1 2">
    <name type="scientific">Apatococcus lobatus</name>
    <dbReference type="NCBI Taxonomy" id="904363"/>
    <lineage>
        <taxon>Eukaryota</taxon>
        <taxon>Viridiplantae</taxon>
        <taxon>Chlorophyta</taxon>
        <taxon>core chlorophytes</taxon>
        <taxon>Trebouxiophyceae</taxon>
        <taxon>Chlorellales</taxon>
        <taxon>Chlorellaceae</taxon>
        <taxon>Apatococcus</taxon>
    </lineage>
</organism>
<dbReference type="AlphaFoldDB" id="A0AAW1QLZ1"/>
<proteinExistence type="predicted"/>
<comment type="caution">
    <text evidence="1">The sequence shown here is derived from an EMBL/GenBank/DDBJ whole genome shotgun (WGS) entry which is preliminary data.</text>
</comment>
<protein>
    <recommendedName>
        <fullName evidence="3">DDE-1 domain-containing protein</fullName>
    </recommendedName>
</protein>
<gene>
    <name evidence="1" type="ORF">WJX74_005585</name>
</gene>
<evidence type="ECO:0008006" key="3">
    <source>
        <dbReference type="Google" id="ProtNLM"/>
    </source>
</evidence>
<sequence length="372" mass="42202">MDAVQRFQAFRPVVKWLNKEKPHSYQHLSESTVRKWYVKGSKKKPVSWAAEALQRGERMQGKGYHKAFMENPAVLQKVSEMLHGLCAGGQILNVAVCRSFCQAALQKLAPEMLRRHNFKCSNSWVRKVLQCDMDMRFRRAIGKIYSQSPPCSSNHLMGTGHQMFAGHLLPAANVHVAMLDAGVAQKLPRDFEQQILEMNYRIAYLVNTEDVPAGLIYSMDETSVCFIPACNSCTFEFRGTKHLEVAGGDEKRNVTIIYGGKTEKSLPSREARRVAEASSFHFALSKSHWCVQETLQQWVMQIVLPDYKAYCEAHDLDPEKQVAIIHPDVYSVHISKEFRDFLKNTFQGRFKLVYVPAGTTGVAQVADVCLNR</sequence>
<dbReference type="Proteomes" id="UP001438707">
    <property type="component" value="Unassembled WGS sequence"/>
</dbReference>
<evidence type="ECO:0000313" key="2">
    <source>
        <dbReference type="Proteomes" id="UP001438707"/>
    </source>
</evidence>
<dbReference type="EMBL" id="JALJOS010000032">
    <property type="protein sequence ID" value="KAK9822423.1"/>
    <property type="molecule type" value="Genomic_DNA"/>
</dbReference>